<feature type="signal peptide" evidence="2">
    <location>
        <begin position="1"/>
        <end position="28"/>
    </location>
</feature>
<dbReference type="PANTHER" id="PTHR43540:SF6">
    <property type="entry name" value="ISOCHORISMATASE-LIKE DOMAIN-CONTAINING PROTEIN"/>
    <property type="match status" value="1"/>
</dbReference>
<keyword evidence="2" id="KW-0732">Signal</keyword>
<organism evidence="4 5">
    <name type="scientific">Acidiphilium rubrum</name>
    <dbReference type="NCBI Taxonomy" id="526"/>
    <lineage>
        <taxon>Bacteria</taxon>
        <taxon>Pseudomonadati</taxon>
        <taxon>Pseudomonadota</taxon>
        <taxon>Alphaproteobacteria</taxon>
        <taxon>Acetobacterales</taxon>
        <taxon>Acidocellaceae</taxon>
        <taxon>Acidiphilium</taxon>
    </lineage>
</organism>
<evidence type="ECO:0000313" key="4">
    <source>
        <dbReference type="EMBL" id="SIQ72904.1"/>
    </source>
</evidence>
<evidence type="ECO:0000256" key="2">
    <source>
        <dbReference type="SAM" id="SignalP"/>
    </source>
</evidence>
<dbReference type="EMBL" id="FTNE01000008">
    <property type="protein sequence ID" value="SIQ72904.1"/>
    <property type="molecule type" value="Genomic_DNA"/>
</dbReference>
<evidence type="ECO:0000313" key="5">
    <source>
        <dbReference type="Proteomes" id="UP000186308"/>
    </source>
</evidence>
<protein>
    <submittedName>
        <fullName evidence="4">Nicotinamidase-related amidase</fullName>
    </submittedName>
</protein>
<dbReference type="SUPFAM" id="SSF52499">
    <property type="entry name" value="Isochorismatase-like hydrolases"/>
    <property type="match status" value="1"/>
</dbReference>
<comment type="caution">
    <text evidence="4">The sequence shown here is derived from an EMBL/GenBank/DDBJ whole genome shotgun (WGS) entry which is preliminary data.</text>
</comment>
<keyword evidence="5" id="KW-1185">Reference proteome</keyword>
<feature type="chain" id="PRO_5034816600" evidence="2">
    <location>
        <begin position="29"/>
        <end position="216"/>
    </location>
</feature>
<reference evidence="4 5" key="1">
    <citation type="submission" date="2017-01" db="EMBL/GenBank/DDBJ databases">
        <authorList>
            <person name="Varghese N."/>
            <person name="Submissions S."/>
        </authorList>
    </citation>
    <scope>NUCLEOTIDE SEQUENCE [LARGE SCALE GENOMIC DNA]</scope>
    <source>
        <strain evidence="4 5">ATCC 35905</strain>
    </source>
</reference>
<proteinExistence type="predicted"/>
<evidence type="ECO:0000256" key="1">
    <source>
        <dbReference type="ARBA" id="ARBA00022801"/>
    </source>
</evidence>
<dbReference type="InterPro" id="IPR036380">
    <property type="entry name" value="Isochorismatase-like_sf"/>
</dbReference>
<evidence type="ECO:0000259" key="3">
    <source>
        <dbReference type="Pfam" id="PF00857"/>
    </source>
</evidence>
<dbReference type="InterPro" id="IPR050272">
    <property type="entry name" value="Isochorismatase-like_hydrls"/>
</dbReference>
<dbReference type="GO" id="GO:0016787">
    <property type="term" value="F:hydrolase activity"/>
    <property type="evidence" value="ECO:0007669"/>
    <property type="project" value="UniProtKB-KW"/>
</dbReference>
<keyword evidence="1" id="KW-0378">Hydrolase</keyword>
<dbReference type="InterPro" id="IPR000868">
    <property type="entry name" value="Isochorismatase-like_dom"/>
</dbReference>
<feature type="domain" description="Isochorismatase-like" evidence="3">
    <location>
        <begin position="56"/>
        <end position="196"/>
    </location>
</feature>
<dbReference type="Pfam" id="PF00857">
    <property type="entry name" value="Isochorismatase"/>
    <property type="match status" value="1"/>
</dbReference>
<gene>
    <name evidence="4" type="ORF">SAMN05421828_108122</name>
</gene>
<dbReference type="AlphaFoldDB" id="A0A8G2CKD0"/>
<accession>A0A8G2CKD0</accession>
<dbReference type="PANTHER" id="PTHR43540">
    <property type="entry name" value="PEROXYUREIDOACRYLATE/UREIDOACRYLATE AMIDOHYDROLASE-RELATED"/>
    <property type="match status" value="1"/>
</dbReference>
<name>A0A8G2CKD0_ACIRU</name>
<dbReference type="RefSeq" id="WP_051657128.1">
    <property type="nucleotide sequence ID" value="NZ_FTNE01000008.1"/>
</dbReference>
<sequence>MATRPRRQITQYLLSAALLAGAAPAAQANDLIRHWAGITAPPAPIVHKVTLDPKTTALLLLDFVTQTCSNTNRPQCVATIPAIRTLLATARAHHATIIYSYVLSGTKADINPALTPRPGEASVQSGPDKFLHTNLAQLLRQDGIKTVIITGTAAEGAVLATASEAAYRGYTVILPYNGMSSTHPYAEQYVAWDLLNAPATSQHTILTSLGLIRFGS</sequence>
<dbReference type="Proteomes" id="UP000186308">
    <property type="component" value="Unassembled WGS sequence"/>
</dbReference>
<dbReference type="Gene3D" id="3.40.50.850">
    <property type="entry name" value="Isochorismatase-like"/>
    <property type="match status" value="1"/>
</dbReference>